<dbReference type="AlphaFoldDB" id="A0A177HTW3"/>
<gene>
    <name evidence="1" type="ORF">STSP_23760</name>
</gene>
<dbReference type="STRING" id="1716141.STSP_23760"/>
<sequence length="128" mass="14364">MDTALFYGRTRDGEEKESSGIVIPVLAEDSSADADDMLYEQIQDLSEDMDIEIAKLGFVVNMYDSRKGYIATSSLDSWKQIGDPPVVAIMPELKEQREAVRLKQPLLTYAPDCEQSEVMRTIARRISG</sequence>
<protein>
    <submittedName>
        <fullName evidence="1">Uncharacterized protein</fullName>
    </submittedName>
</protein>
<dbReference type="PATRIC" id="fig|1716141.3.peg.2508"/>
<dbReference type="InterPro" id="IPR027417">
    <property type="entry name" value="P-loop_NTPase"/>
</dbReference>
<evidence type="ECO:0000313" key="1">
    <source>
        <dbReference type="EMBL" id="OAH14315.1"/>
    </source>
</evidence>
<dbReference type="Gene3D" id="3.40.50.300">
    <property type="entry name" value="P-loop containing nucleotide triphosphate hydrolases"/>
    <property type="match status" value="1"/>
</dbReference>
<organism evidence="1 2">
    <name type="scientific">Streptomyces jeddahensis</name>
    <dbReference type="NCBI Taxonomy" id="1716141"/>
    <lineage>
        <taxon>Bacteria</taxon>
        <taxon>Bacillati</taxon>
        <taxon>Actinomycetota</taxon>
        <taxon>Actinomycetes</taxon>
        <taxon>Kitasatosporales</taxon>
        <taxon>Streptomycetaceae</taxon>
        <taxon>Streptomyces</taxon>
    </lineage>
</organism>
<proteinExistence type="predicted"/>
<accession>A0A177HTW3</accession>
<dbReference type="RefSeq" id="WP_332835362.1">
    <property type="nucleotide sequence ID" value="NZ_LOHS01000067.1"/>
</dbReference>
<name>A0A177HTW3_9ACTN</name>
<keyword evidence="2" id="KW-1185">Reference proteome</keyword>
<evidence type="ECO:0000313" key="2">
    <source>
        <dbReference type="Proteomes" id="UP000077381"/>
    </source>
</evidence>
<dbReference type="SUPFAM" id="SSF52540">
    <property type="entry name" value="P-loop containing nucleoside triphosphate hydrolases"/>
    <property type="match status" value="1"/>
</dbReference>
<comment type="caution">
    <text evidence="1">The sequence shown here is derived from an EMBL/GenBank/DDBJ whole genome shotgun (WGS) entry which is preliminary data.</text>
</comment>
<dbReference type="Proteomes" id="UP000077381">
    <property type="component" value="Unassembled WGS sequence"/>
</dbReference>
<dbReference type="EMBL" id="LOHS01000067">
    <property type="protein sequence ID" value="OAH14315.1"/>
    <property type="molecule type" value="Genomic_DNA"/>
</dbReference>
<reference evidence="1 2" key="1">
    <citation type="submission" date="2015-12" db="EMBL/GenBank/DDBJ databases">
        <title>Genome sequence of Streptomyces sp. G25.</title>
        <authorList>
            <person name="Poehlein A."/>
            <person name="Roettig A."/>
            <person name="Hiessl S."/>
            <person name="Hauschild P."/>
            <person name="Schauer J."/>
            <person name="Madkour M.H."/>
            <person name="Al-Ansari A.M."/>
            <person name="Almakishah N.H."/>
            <person name="Steinbuechel A."/>
            <person name="Daniel R."/>
        </authorList>
    </citation>
    <scope>NUCLEOTIDE SEQUENCE [LARGE SCALE GENOMIC DNA]</scope>
    <source>
        <strain evidence="2">G25(2015)</strain>
    </source>
</reference>